<comment type="caution">
    <text evidence="2">The sequence shown here is derived from an EMBL/GenBank/DDBJ whole genome shotgun (WGS) entry which is preliminary data.</text>
</comment>
<keyword evidence="2" id="KW-0489">Methyltransferase</keyword>
<accession>A0A7Y4M130</accession>
<evidence type="ECO:0000313" key="2">
    <source>
        <dbReference type="EMBL" id="NOJ46006.1"/>
    </source>
</evidence>
<dbReference type="PANTHER" id="PTHR43591">
    <property type="entry name" value="METHYLTRANSFERASE"/>
    <property type="match status" value="1"/>
</dbReference>
<dbReference type="CDD" id="cd02440">
    <property type="entry name" value="AdoMet_MTases"/>
    <property type="match status" value="1"/>
</dbReference>
<dbReference type="EMBL" id="JAAVLW010000002">
    <property type="protein sequence ID" value="NOJ46006.1"/>
    <property type="molecule type" value="Genomic_DNA"/>
</dbReference>
<dbReference type="RefSeq" id="WP_171708887.1">
    <property type="nucleotide sequence ID" value="NZ_JAAVLW010000002.1"/>
</dbReference>
<dbReference type="Proteomes" id="UP000528734">
    <property type="component" value="Unassembled WGS sequence"/>
</dbReference>
<dbReference type="AlphaFoldDB" id="A0A7Y4M130"/>
<dbReference type="GO" id="GO:0008757">
    <property type="term" value="F:S-adenosylmethionine-dependent methyltransferase activity"/>
    <property type="evidence" value="ECO:0007669"/>
    <property type="project" value="InterPro"/>
</dbReference>
<dbReference type="GO" id="GO:0032259">
    <property type="term" value="P:methylation"/>
    <property type="evidence" value="ECO:0007669"/>
    <property type="project" value="UniProtKB-KW"/>
</dbReference>
<dbReference type="InterPro" id="IPR029063">
    <property type="entry name" value="SAM-dependent_MTases_sf"/>
</dbReference>
<keyword evidence="3" id="KW-1185">Reference proteome</keyword>
<reference evidence="2 3" key="1">
    <citation type="submission" date="2020-03" db="EMBL/GenBank/DDBJ databases">
        <title>Bradyrhizobium diversity isolated from nodules of Muelleranthus trifoliolatus.</title>
        <authorList>
            <person name="Klepa M."/>
            <person name="Helene L."/>
            <person name="Hungria M."/>
        </authorList>
    </citation>
    <scope>NUCLEOTIDE SEQUENCE [LARGE SCALE GENOMIC DNA]</scope>
    <source>
        <strain evidence="2 3">WSM 1744</strain>
    </source>
</reference>
<dbReference type="InterPro" id="IPR013216">
    <property type="entry name" value="Methyltransf_11"/>
</dbReference>
<dbReference type="SUPFAM" id="SSF53335">
    <property type="entry name" value="S-adenosyl-L-methionine-dependent methyltransferases"/>
    <property type="match status" value="1"/>
</dbReference>
<dbReference type="Pfam" id="PF08241">
    <property type="entry name" value="Methyltransf_11"/>
    <property type="match status" value="1"/>
</dbReference>
<proteinExistence type="predicted"/>
<name>A0A7Y4M130_9BRAD</name>
<gene>
    <name evidence="2" type="ORF">HCN50_07030</name>
</gene>
<evidence type="ECO:0000259" key="1">
    <source>
        <dbReference type="Pfam" id="PF08241"/>
    </source>
</evidence>
<sequence>MTIPEIEAAYRFDDGAGYERFMGRWSRAAGKVFLEWIAPPPGARWLDVGCGTGSFTKLIVDTCSPASVVAIDPEQAQIDHARNDRVADRAHFKVGDARVLPFTDCTFDIVASGLVLNFIPDPARALSEMIRVARRGGAVGGYVWDFAAERSPSWPLRLGLRQLGASVAPTPGAENTGLTALKTLFERAGLEGVVTSSIDVTMRFANFDDFWATQTPSFNPVAKKIAELEMSERTRLIDAVRAKVLLADGTVEYSARAHAVSGQVPG</sequence>
<dbReference type="Gene3D" id="3.40.50.150">
    <property type="entry name" value="Vaccinia Virus protein VP39"/>
    <property type="match status" value="1"/>
</dbReference>
<keyword evidence="2" id="KW-0808">Transferase</keyword>
<organism evidence="2 3">
    <name type="scientific">Bradyrhizobium archetypum</name>
    <dbReference type="NCBI Taxonomy" id="2721160"/>
    <lineage>
        <taxon>Bacteria</taxon>
        <taxon>Pseudomonadati</taxon>
        <taxon>Pseudomonadota</taxon>
        <taxon>Alphaproteobacteria</taxon>
        <taxon>Hyphomicrobiales</taxon>
        <taxon>Nitrobacteraceae</taxon>
        <taxon>Bradyrhizobium</taxon>
    </lineage>
</organism>
<feature type="domain" description="Methyltransferase type 11" evidence="1">
    <location>
        <begin position="46"/>
        <end position="138"/>
    </location>
</feature>
<protein>
    <submittedName>
        <fullName evidence="2">Methyltransferase domain-containing protein</fullName>
    </submittedName>
</protein>
<evidence type="ECO:0000313" key="3">
    <source>
        <dbReference type="Proteomes" id="UP000528734"/>
    </source>
</evidence>